<reference evidence="3 4" key="1">
    <citation type="submission" date="2016-10" db="EMBL/GenBank/DDBJ databases">
        <authorList>
            <person name="de Groot N.N."/>
        </authorList>
    </citation>
    <scope>NUCLEOTIDE SEQUENCE [LARGE SCALE GENOMIC DNA]</scope>
    <source>
        <strain evidence="3 4">DSM 44637</strain>
    </source>
</reference>
<protein>
    <submittedName>
        <fullName evidence="2 3">N,N-dimethylformamidase</fullName>
    </submittedName>
</protein>
<dbReference type="SUPFAM" id="SSF52317">
    <property type="entry name" value="Class I glutamine amidotransferase-like"/>
    <property type="match status" value="1"/>
</dbReference>
<name>A0A1I5ZFC3_9PSEU</name>
<dbReference type="AlphaFoldDB" id="A0A1I5ZFC3"/>
<evidence type="ECO:0000313" key="3">
    <source>
        <dbReference type="EMBL" id="SFQ55148.1"/>
    </source>
</evidence>
<dbReference type="Proteomes" id="UP000199137">
    <property type="component" value="Unassembled WGS sequence"/>
</dbReference>
<dbReference type="Proteomes" id="UP000470404">
    <property type="component" value="Unassembled WGS sequence"/>
</dbReference>
<reference evidence="2 5" key="2">
    <citation type="submission" date="2020-01" db="EMBL/GenBank/DDBJ databases">
        <title>Insect and environment-associated Actinomycetes.</title>
        <authorList>
            <person name="Currrie C."/>
            <person name="Chevrette M."/>
            <person name="Carlson C."/>
            <person name="Stubbendieck R."/>
            <person name="Wendt-Pienkowski E."/>
        </authorList>
    </citation>
    <scope>NUCLEOTIDE SEQUENCE [LARGE SCALE GENOMIC DNA]</scope>
    <source>
        <strain evidence="2 5">SID8386</strain>
    </source>
</reference>
<dbReference type="InterPro" id="IPR046540">
    <property type="entry name" value="DMFA2_C"/>
</dbReference>
<sequence length="720" mass="76288">MPPLPVRAYTDSLSYERGQVIQVQVSAEGPVDISLVRLVNAAADDTSLDSAIPWINAGTYDASVQETRVGSYLVGEPSAAAPDQSPTVSFGAFVWSGDFAAARTQTLVALPGGIALRVLDGRPALGPVIGPRLADHEWHLVVASLGEDAAITVVPVDSLRGVAGHETAPRRPAGVQLTGPIAVGAVASGAHGLADDHFTGKIEDPFVTASVLTRAEVAAIARGEIRIGDLPLVAGWDLSYRRGADPSVATAVAGGQPDGVLVNGPTRGVTGRLFTGRHLAFPDAPAEYAAVHFHSTDLFDAGWETVLSAPLPDELASGVYGVVVRNEAGSDTVPFIVVPRPDDARNKVLVVLPTFTYLAYANEALFTGLDAGAMTDQDVTVEAVDQAHVGDSSFGLSMYDTHPDGSGVTTSSARRQIVNMRRGYRMWLVDAGRSFSSDMYLIEWLARRGIEADVVTDYEIHSRGAEYLAPYAAVLSGSHPEYTSEEMLDALTAYRDNGGGLLYLGGNGWYWVTGVASAEPLVVEIRRGQAGIRCWESLPGEVTLTSTGRPGGLWRHRGRPPQALCGVGFAAQGWGRSEPYSRSEAAADPEWAWVFEGVDEDPIGAYGEVMGGAAGDEIDRVDRALGTPPQAVILASSRGHSNFYQRAIEEIPMNLPEHGGGEQDPEVHADIVYFRTPGGGEVFSTGSIAWSGALLHNKTDNGVSRMTENIVRAFVARRSG</sequence>
<evidence type="ECO:0000259" key="1">
    <source>
        <dbReference type="Pfam" id="PF20254"/>
    </source>
</evidence>
<dbReference type="OrthoDB" id="505641at2"/>
<keyword evidence="5" id="KW-1185">Reference proteome</keyword>
<dbReference type="EMBL" id="JAAGNC010000095">
    <property type="protein sequence ID" value="NEC57945.1"/>
    <property type="molecule type" value="Genomic_DNA"/>
</dbReference>
<dbReference type="Gene3D" id="3.40.50.880">
    <property type="match status" value="1"/>
</dbReference>
<dbReference type="STRING" id="112413.SAMN05421854_11516"/>
<feature type="domain" description="N,N-dimethylformamidase beta subunit-like C-terminal" evidence="1">
    <location>
        <begin position="285"/>
        <end position="698"/>
    </location>
</feature>
<dbReference type="SUPFAM" id="SSF49899">
    <property type="entry name" value="Concanavalin A-like lectins/glucanases"/>
    <property type="match status" value="1"/>
</dbReference>
<evidence type="ECO:0000313" key="4">
    <source>
        <dbReference type="Proteomes" id="UP000199137"/>
    </source>
</evidence>
<dbReference type="Pfam" id="PF20254">
    <property type="entry name" value="DMFA2_C"/>
    <property type="match status" value="1"/>
</dbReference>
<dbReference type="InterPro" id="IPR029062">
    <property type="entry name" value="Class_I_gatase-like"/>
</dbReference>
<proteinExistence type="predicted"/>
<gene>
    <name evidence="2" type="ORF">G3I59_20660</name>
    <name evidence="3" type="ORF">SAMN05421854_11516</name>
</gene>
<evidence type="ECO:0000313" key="5">
    <source>
        <dbReference type="Proteomes" id="UP000470404"/>
    </source>
</evidence>
<dbReference type="EMBL" id="FOWC01000015">
    <property type="protein sequence ID" value="SFQ55148.1"/>
    <property type="molecule type" value="Genomic_DNA"/>
</dbReference>
<evidence type="ECO:0000313" key="2">
    <source>
        <dbReference type="EMBL" id="NEC57945.1"/>
    </source>
</evidence>
<accession>A0A1I5ZFC3</accession>
<dbReference type="InterPro" id="IPR013320">
    <property type="entry name" value="ConA-like_dom_sf"/>
</dbReference>
<organism evidence="3 4">
    <name type="scientific">Amycolatopsis rubida</name>
    <dbReference type="NCBI Taxonomy" id="112413"/>
    <lineage>
        <taxon>Bacteria</taxon>
        <taxon>Bacillati</taxon>
        <taxon>Actinomycetota</taxon>
        <taxon>Actinomycetes</taxon>
        <taxon>Pseudonocardiales</taxon>
        <taxon>Pseudonocardiaceae</taxon>
        <taxon>Amycolatopsis</taxon>
    </lineage>
</organism>
<dbReference type="RefSeq" id="WP_093576352.1">
    <property type="nucleotide sequence ID" value="NZ_FOWC01000015.1"/>
</dbReference>